<evidence type="ECO:0000313" key="3">
    <source>
        <dbReference type="Proteomes" id="UP000628463"/>
    </source>
</evidence>
<sequence length="592" mass="68484">MGKYLITTGDFLKNAGIVGLYYILKEYKFNVIEGREYGIKEQGGKEYDFEAYESGLWLDEDFIENADWTDMFFKACVSCYRDSTVYARVLDNIDVIIDKINNGTWQKNTEDKEMLDFISDKLLSNSYKSGFDNIKNEVENVSVYENLQKEKLSFKLNPQELKKRLEELNEFLKQPLCEETFVMKSVIYNYINRFWDGKCFLLRANARKNMRELFEQDFIEPFKAYVKKSHIKDKDMCIDCGKMMGSKDKVSIAFMKDMADDLSRKKSAFWNCKVDAFLCPVCAFVYALCPLGFNLLGNRFVFLNTNVSIDGLIQANKKNNYVYKKNNIHSDNTEKQDKGSYSQWLSKMLNKLMEHELKGLSSVQVIIRGTRQNDKYIFSVVSNDALKIIKERTVQNALKYMEMSPYIMLESEYVNIHEQVIFNILNFKCQEMILNKVLRESIESSAYNASAYWIYNVLLWTNIVKSGKENGGKIAMNRLAVMNSGYSLRIALLASKGAADDECIRGTLYQLMNALSTKNTGKYLEIVMRLYSSCKVPANEEQASKLIVPCELINMFNNQGLFEEYGYAFYMGLKGCNSNFQKEDNKIVKEGI</sequence>
<dbReference type="RefSeq" id="WP_186836613.1">
    <property type="nucleotide sequence ID" value="NZ_JACOPD010000004.1"/>
</dbReference>
<evidence type="ECO:0000313" key="2">
    <source>
        <dbReference type="EMBL" id="MBC5680615.1"/>
    </source>
</evidence>
<dbReference type="InterPro" id="IPR019121">
    <property type="entry name" value="CRISPR-assoc_CXXC-CXXC_dom"/>
</dbReference>
<organism evidence="2 3">
    <name type="scientific">Lachnospira hominis</name>
    <name type="common">ex Liu et al. 2021</name>
    <dbReference type="NCBI Taxonomy" id="2763051"/>
    <lineage>
        <taxon>Bacteria</taxon>
        <taxon>Bacillati</taxon>
        <taxon>Bacillota</taxon>
        <taxon>Clostridia</taxon>
        <taxon>Lachnospirales</taxon>
        <taxon>Lachnospiraceae</taxon>
        <taxon>Lachnospira</taxon>
    </lineage>
</organism>
<keyword evidence="3" id="KW-1185">Reference proteome</keyword>
<name>A0ABR7FZI4_9FIRM</name>
<accession>A0ABR7FZI4</accession>
<reference evidence="2 3" key="1">
    <citation type="submission" date="2020-08" db="EMBL/GenBank/DDBJ databases">
        <title>Genome public.</title>
        <authorList>
            <person name="Liu C."/>
            <person name="Sun Q."/>
        </authorList>
    </citation>
    <scope>NUCLEOTIDE SEQUENCE [LARGE SCALE GENOMIC DNA]</scope>
    <source>
        <strain evidence="2 3">NSJ-43</strain>
    </source>
</reference>
<feature type="domain" description="CRISPR-associated protein CXXC-CXXC" evidence="1">
    <location>
        <begin position="232"/>
        <end position="293"/>
    </location>
</feature>
<gene>
    <name evidence="2" type="ORF">H8S01_06520</name>
</gene>
<dbReference type="Proteomes" id="UP000628463">
    <property type="component" value="Unassembled WGS sequence"/>
</dbReference>
<comment type="caution">
    <text evidence="2">The sequence shown here is derived from an EMBL/GenBank/DDBJ whole genome shotgun (WGS) entry which is preliminary data.</text>
</comment>
<dbReference type="EMBL" id="JACOPD010000004">
    <property type="protein sequence ID" value="MBC5680615.1"/>
    <property type="molecule type" value="Genomic_DNA"/>
</dbReference>
<proteinExistence type="predicted"/>
<dbReference type="Pfam" id="PF09706">
    <property type="entry name" value="Cas_CXXC_CXXC"/>
    <property type="match status" value="1"/>
</dbReference>
<protein>
    <submittedName>
        <fullName evidence="2">Type I-B CRISPR-associated protein Cas8b1/Cst1</fullName>
    </submittedName>
</protein>
<evidence type="ECO:0000259" key="1">
    <source>
        <dbReference type="Pfam" id="PF09706"/>
    </source>
</evidence>